<protein>
    <submittedName>
        <fullName evidence="2">Uncharacterized protein LOC107073615</fullName>
    </submittedName>
</protein>
<proteinExistence type="predicted"/>
<dbReference type="InterPro" id="IPR043502">
    <property type="entry name" value="DNA/RNA_pol_sf"/>
</dbReference>
<evidence type="ECO:0000313" key="2">
    <source>
        <dbReference type="RefSeq" id="XP_015189791.1"/>
    </source>
</evidence>
<gene>
    <name evidence="2" type="primary">LOC107073615</name>
</gene>
<organism evidence="1 2">
    <name type="scientific">Polistes dominula</name>
    <name type="common">European paper wasp</name>
    <name type="synonym">Vespa dominula</name>
    <dbReference type="NCBI Taxonomy" id="743375"/>
    <lineage>
        <taxon>Eukaryota</taxon>
        <taxon>Metazoa</taxon>
        <taxon>Ecdysozoa</taxon>
        <taxon>Arthropoda</taxon>
        <taxon>Hexapoda</taxon>
        <taxon>Insecta</taxon>
        <taxon>Pterygota</taxon>
        <taxon>Neoptera</taxon>
        <taxon>Endopterygota</taxon>
        <taxon>Hymenoptera</taxon>
        <taxon>Apocrita</taxon>
        <taxon>Aculeata</taxon>
        <taxon>Vespoidea</taxon>
        <taxon>Vespidae</taxon>
        <taxon>Polistinae</taxon>
        <taxon>Polistini</taxon>
        <taxon>Polistes</taxon>
    </lineage>
</organism>
<sequence>MVAGGIESYGHKRNHTFFATTELKEQLEKFCLLENTNITRSESVNEIDCENHYVQNTKRDESGRYIVCLPFREEGHDYNHLRGIVLRRFHNLWKKLHANIELWKEYKWIMREYIDLGHMSIVEERPIGGCYLPHHAVIKSSSVTTKVRVVFDVSAKNDKRLSLNDTLLVGPKIQDTLVEHLLRFWMYQYVLTADIEKMYQHIWIHPDDRQYQRIFWWHNEQICTFELNTVTFGIASAPFLVIQTIKQLGKDEETIHSEPKY</sequence>
<dbReference type="RefSeq" id="XP_015189791.1">
    <property type="nucleotide sequence ID" value="XM_015334305.1"/>
</dbReference>
<dbReference type="PANTHER" id="PTHR47331:SF1">
    <property type="entry name" value="GAG-LIKE PROTEIN"/>
    <property type="match status" value="1"/>
</dbReference>
<dbReference type="SUPFAM" id="SSF56672">
    <property type="entry name" value="DNA/RNA polymerases"/>
    <property type="match status" value="1"/>
</dbReference>
<keyword evidence="1" id="KW-1185">Reference proteome</keyword>
<dbReference type="GeneID" id="107073615"/>
<accession>A0ABM1JBF3</accession>
<dbReference type="PANTHER" id="PTHR47331">
    <property type="entry name" value="PHD-TYPE DOMAIN-CONTAINING PROTEIN"/>
    <property type="match status" value="1"/>
</dbReference>
<name>A0ABM1JBF3_POLDO</name>
<evidence type="ECO:0000313" key="1">
    <source>
        <dbReference type="Proteomes" id="UP000694924"/>
    </source>
</evidence>
<reference evidence="2" key="1">
    <citation type="submission" date="2025-08" db="UniProtKB">
        <authorList>
            <consortium name="RefSeq"/>
        </authorList>
    </citation>
    <scope>IDENTIFICATION</scope>
    <source>
        <tissue evidence="2">Whole body</tissue>
    </source>
</reference>
<dbReference type="Proteomes" id="UP000694924">
    <property type="component" value="Unplaced"/>
</dbReference>